<comment type="caution">
    <text evidence="1">The sequence shown here is derived from an EMBL/GenBank/DDBJ whole genome shotgun (WGS) entry which is preliminary data.</text>
</comment>
<proteinExistence type="predicted"/>
<dbReference type="EMBL" id="JACBKZ010000009">
    <property type="protein sequence ID" value="KAF5941885.1"/>
    <property type="molecule type" value="Genomic_DNA"/>
</dbReference>
<organism evidence="1 2">
    <name type="scientific">Camellia sinensis</name>
    <name type="common">Tea plant</name>
    <name type="synonym">Thea sinensis</name>
    <dbReference type="NCBI Taxonomy" id="4442"/>
    <lineage>
        <taxon>Eukaryota</taxon>
        <taxon>Viridiplantae</taxon>
        <taxon>Streptophyta</taxon>
        <taxon>Embryophyta</taxon>
        <taxon>Tracheophyta</taxon>
        <taxon>Spermatophyta</taxon>
        <taxon>Magnoliopsida</taxon>
        <taxon>eudicotyledons</taxon>
        <taxon>Gunneridae</taxon>
        <taxon>Pentapetalae</taxon>
        <taxon>asterids</taxon>
        <taxon>Ericales</taxon>
        <taxon>Theaceae</taxon>
        <taxon>Camellia</taxon>
    </lineage>
</organism>
<name>A0A7J7GNQ9_CAMSI</name>
<keyword evidence="2" id="KW-1185">Reference proteome</keyword>
<protein>
    <submittedName>
        <fullName evidence="1">Uncharacterized protein</fullName>
    </submittedName>
</protein>
<reference evidence="1 2" key="2">
    <citation type="submission" date="2020-07" db="EMBL/GenBank/DDBJ databases">
        <title>Genome assembly of wild tea tree DASZ reveals pedigree and selection history of tea varieties.</title>
        <authorList>
            <person name="Zhang W."/>
        </authorList>
    </citation>
    <scope>NUCLEOTIDE SEQUENCE [LARGE SCALE GENOMIC DNA]</scope>
    <source>
        <strain evidence="2">cv. G240</strain>
        <tissue evidence="1">Leaf</tissue>
    </source>
</reference>
<gene>
    <name evidence="1" type="ORF">HYC85_019527</name>
</gene>
<accession>A0A7J7GNQ9</accession>
<dbReference type="AlphaFoldDB" id="A0A7J7GNQ9"/>
<sequence length="57" mass="6894">METENYLHIARQQLFLCLYEMLLSKDLQMVREWVNQDDLNHCQVKLAIHIKSRACLF</sequence>
<evidence type="ECO:0000313" key="1">
    <source>
        <dbReference type="EMBL" id="KAF5941885.1"/>
    </source>
</evidence>
<reference evidence="2" key="1">
    <citation type="journal article" date="2020" name="Nat. Commun.">
        <title>Genome assembly of wild tea tree DASZ reveals pedigree and selection history of tea varieties.</title>
        <authorList>
            <person name="Zhang W."/>
            <person name="Zhang Y."/>
            <person name="Qiu H."/>
            <person name="Guo Y."/>
            <person name="Wan H."/>
            <person name="Zhang X."/>
            <person name="Scossa F."/>
            <person name="Alseekh S."/>
            <person name="Zhang Q."/>
            <person name="Wang P."/>
            <person name="Xu L."/>
            <person name="Schmidt M.H."/>
            <person name="Jia X."/>
            <person name="Li D."/>
            <person name="Zhu A."/>
            <person name="Guo F."/>
            <person name="Chen W."/>
            <person name="Ni D."/>
            <person name="Usadel B."/>
            <person name="Fernie A.R."/>
            <person name="Wen W."/>
        </authorList>
    </citation>
    <scope>NUCLEOTIDE SEQUENCE [LARGE SCALE GENOMIC DNA]</scope>
    <source>
        <strain evidence="2">cv. G240</strain>
    </source>
</reference>
<dbReference type="Proteomes" id="UP000593564">
    <property type="component" value="Unassembled WGS sequence"/>
</dbReference>
<evidence type="ECO:0000313" key="2">
    <source>
        <dbReference type="Proteomes" id="UP000593564"/>
    </source>
</evidence>